<name>A0A1X0P3P0_9TRYP</name>
<evidence type="ECO:0000256" key="2">
    <source>
        <dbReference type="SAM" id="Phobius"/>
    </source>
</evidence>
<keyword evidence="2" id="KW-1133">Transmembrane helix</keyword>
<gene>
    <name evidence="3" type="ORF">TM35_000051330</name>
</gene>
<dbReference type="RefSeq" id="XP_028885603.1">
    <property type="nucleotide sequence ID" value="XM_029022788.1"/>
</dbReference>
<feature type="transmembrane region" description="Helical" evidence="2">
    <location>
        <begin position="498"/>
        <end position="519"/>
    </location>
</feature>
<keyword evidence="2" id="KW-0812">Transmembrane</keyword>
<feature type="compositionally biased region" description="Polar residues" evidence="1">
    <location>
        <begin position="25"/>
        <end position="35"/>
    </location>
</feature>
<feature type="transmembrane region" description="Helical" evidence="2">
    <location>
        <begin position="656"/>
        <end position="677"/>
    </location>
</feature>
<sequence length="686" mass="77628">MFDTQSTGGSSLVSVHPEYLDGQTPRRSTNEPTMATEASPTFLTARSLLTQGHTVNNSFESHDEYNNANINVQNSDNRTSRAWNAVRNRAADVVRRATKGANNLIERLLEPHGTDSNNTNNAGDGRNGTLSLQLVCMNGTNPTYSNPALLTNFDEDAFNGDPSADPNNEKEDYVEEEEEEEEEDLEPLRVEIDLPSTLRAYRKNPNECFGHLVGAALSSRSPEDPVTGVELREARRNPYLVRMVIDSNLLDLNDELVHSEVQRCVDSLIPPEVQRVPQGVYEYLPSLFKLPFVRLNSKQYEVLKDSGFEFVTLLCEYPHILPPGRFNSIRLNYVNRSWYIDLFLMLVNIFTEIFCITSIVLVTVHYMMVDGGEYQSYGYYTVTMYGVGYAANLIGMIFLMRGKERDTVYGKMLCGFPSPHLHVVPVVPLYNIVSFITYLRYRMAKRRGGHIAVIHDILIAQILSSLCFALCLAMPQFIFQRYINAADVYIPVRIGHNYSFVLLYIAVISTCFIVLLRMLRVFLTYDSINCFGFACFGFHGDRIIERHSAILRMVYLCCLFVFELNVFFLVLGSMGVSDCAGKAVVTIVISGISTFLLVLVFGFLLLWHETVFRIMWSLIPLTLLQIALLAYKSTVSAGTCELITVAKGSWLLFPDIIWALLFFFLLLLLIQGIYVFVKGRMLRKSN</sequence>
<feature type="transmembrane region" description="Helical" evidence="2">
    <location>
        <begin position="420"/>
        <end position="441"/>
    </location>
</feature>
<dbReference type="VEuPathDB" id="TriTrypDB:TM35_000051330"/>
<feature type="region of interest" description="Disordered" evidence="1">
    <location>
        <begin position="1"/>
        <end position="35"/>
    </location>
</feature>
<feature type="transmembrane region" description="Helical" evidence="2">
    <location>
        <begin position="549"/>
        <end position="571"/>
    </location>
</feature>
<evidence type="ECO:0000313" key="4">
    <source>
        <dbReference type="Proteomes" id="UP000192257"/>
    </source>
</evidence>
<feature type="transmembrane region" description="Helical" evidence="2">
    <location>
        <begin position="338"/>
        <end position="365"/>
    </location>
</feature>
<dbReference type="Proteomes" id="UP000192257">
    <property type="component" value="Unassembled WGS sequence"/>
</dbReference>
<keyword evidence="4" id="KW-1185">Reference proteome</keyword>
<dbReference type="GeneID" id="39982568"/>
<feature type="transmembrane region" description="Helical" evidence="2">
    <location>
        <begin position="614"/>
        <end position="631"/>
    </location>
</feature>
<keyword evidence="2" id="KW-0472">Membrane</keyword>
<accession>A0A1X0P3P0</accession>
<feature type="compositionally biased region" description="Polar residues" evidence="1">
    <location>
        <begin position="1"/>
        <end position="13"/>
    </location>
</feature>
<feature type="region of interest" description="Disordered" evidence="1">
    <location>
        <begin position="152"/>
        <end position="186"/>
    </location>
</feature>
<feature type="transmembrane region" description="Helical" evidence="2">
    <location>
        <begin position="453"/>
        <end position="478"/>
    </location>
</feature>
<comment type="caution">
    <text evidence="3">The sequence shown here is derived from an EMBL/GenBank/DDBJ whole genome shotgun (WGS) entry which is preliminary data.</text>
</comment>
<evidence type="ECO:0000313" key="3">
    <source>
        <dbReference type="EMBL" id="ORC91537.1"/>
    </source>
</evidence>
<organism evidence="3 4">
    <name type="scientific">Trypanosoma theileri</name>
    <dbReference type="NCBI Taxonomy" id="67003"/>
    <lineage>
        <taxon>Eukaryota</taxon>
        <taxon>Discoba</taxon>
        <taxon>Euglenozoa</taxon>
        <taxon>Kinetoplastea</taxon>
        <taxon>Metakinetoplastina</taxon>
        <taxon>Trypanosomatida</taxon>
        <taxon>Trypanosomatidae</taxon>
        <taxon>Trypanosoma</taxon>
    </lineage>
</organism>
<feature type="transmembrane region" description="Helical" evidence="2">
    <location>
        <begin position="377"/>
        <end position="400"/>
    </location>
</feature>
<evidence type="ECO:0000256" key="1">
    <source>
        <dbReference type="SAM" id="MobiDB-lite"/>
    </source>
</evidence>
<dbReference type="OrthoDB" id="249280at2759"/>
<protein>
    <recommendedName>
        <fullName evidence="5">Transmembrane protein</fullName>
    </recommendedName>
</protein>
<dbReference type="AlphaFoldDB" id="A0A1X0P3P0"/>
<feature type="compositionally biased region" description="Acidic residues" evidence="1">
    <location>
        <begin position="172"/>
        <end position="185"/>
    </location>
</feature>
<evidence type="ECO:0008006" key="5">
    <source>
        <dbReference type="Google" id="ProtNLM"/>
    </source>
</evidence>
<reference evidence="3 4" key="1">
    <citation type="submission" date="2017-03" db="EMBL/GenBank/DDBJ databases">
        <title>An alternative strategy for trypanosome survival in the mammalian bloodstream revealed through genome and transcriptome analysis of the ubiquitous bovine parasite Trypanosoma (Megatrypanum) theileri.</title>
        <authorList>
            <person name="Kelly S."/>
            <person name="Ivens A."/>
            <person name="Mott A."/>
            <person name="O'Neill E."/>
            <person name="Emms D."/>
            <person name="Macleod O."/>
            <person name="Voorheis P."/>
            <person name="Matthews J."/>
            <person name="Matthews K."/>
            <person name="Carrington M."/>
        </authorList>
    </citation>
    <scope>NUCLEOTIDE SEQUENCE [LARGE SCALE GENOMIC DNA]</scope>
    <source>
        <strain evidence="3">Edinburgh</strain>
    </source>
</reference>
<feature type="transmembrane region" description="Helical" evidence="2">
    <location>
        <begin position="583"/>
        <end position="607"/>
    </location>
</feature>
<proteinExistence type="predicted"/>
<dbReference type="EMBL" id="NBCO01000005">
    <property type="protein sequence ID" value="ORC91537.1"/>
    <property type="molecule type" value="Genomic_DNA"/>
</dbReference>